<keyword evidence="3" id="KW-0274">FAD</keyword>
<dbReference type="PATRIC" id="fig|272123.3.peg.318"/>
<evidence type="ECO:0000256" key="4">
    <source>
        <dbReference type="ARBA" id="ARBA00023002"/>
    </source>
</evidence>
<dbReference type="Gene3D" id="3.50.50.60">
    <property type="entry name" value="FAD/NAD(P)-binding domain"/>
    <property type="match status" value="1"/>
</dbReference>
<evidence type="ECO:0000313" key="8">
    <source>
        <dbReference type="Proteomes" id="UP000010474"/>
    </source>
</evidence>
<comment type="similarity">
    <text evidence="5">Belongs to the L2HGDH family.</text>
</comment>
<organism evidence="7 8">
    <name type="scientific">Anabaena cylindrica (strain ATCC 27899 / PCC 7122)</name>
    <dbReference type="NCBI Taxonomy" id="272123"/>
    <lineage>
        <taxon>Bacteria</taxon>
        <taxon>Bacillati</taxon>
        <taxon>Cyanobacteriota</taxon>
        <taxon>Cyanophyceae</taxon>
        <taxon>Nostocales</taxon>
        <taxon>Nostocaceae</taxon>
        <taxon>Anabaena</taxon>
    </lineage>
</organism>
<evidence type="ECO:0000256" key="1">
    <source>
        <dbReference type="ARBA" id="ARBA00001974"/>
    </source>
</evidence>
<keyword evidence="4" id="KW-0560">Oxidoreductase</keyword>
<dbReference type="InterPro" id="IPR006076">
    <property type="entry name" value="FAD-dep_OxRdtase"/>
</dbReference>
<reference evidence="8" key="1">
    <citation type="journal article" date="2013" name="Proc. Natl. Acad. Sci. U.S.A.">
        <title>Improving the coverage of the cyanobacterial phylum using diversity-driven genome sequencing.</title>
        <authorList>
            <person name="Shih P.M."/>
            <person name="Wu D."/>
            <person name="Latifi A."/>
            <person name="Axen S.D."/>
            <person name="Fewer D.P."/>
            <person name="Talla E."/>
            <person name="Calteau A."/>
            <person name="Cai F."/>
            <person name="Tandeau de Marsac N."/>
            <person name="Rippka R."/>
            <person name="Herdman M."/>
            <person name="Sivonen K."/>
            <person name="Coursin T."/>
            <person name="Laurent T."/>
            <person name="Goodwin L."/>
            <person name="Nolan M."/>
            <person name="Davenport K.W."/>
            <person name="Han C.S."/>
            <person name="Rubin E.M."/>
            <person name="Eisen J.A."/>
            <person name="Woyke T."/>
            <person name="Gugger M."/>
            <person name="Kerfeld C.A."/>
        </authorList>
    </citation>
    <scope>NUCLEOTIDE SEQUENCE [LARGE SCALE GENOMIC DNA]</scope>
    <source>
        <strain evidence="8">ATCC 27899 / PCC 7122</strain>
    </source>
</reference>
<dbReference type="NCBIfam" id="NF008726">
    <property type="entry name" value="PRK11728.1"/>
    <property type="match status" value="1"/>
</dbReference>
<accession>K9ZBC3</accession>
<dbReference type="Gene3D" id="3.30.9.10">
    <property type="entry name" value="D-Amino Acid Oxidase, subunit A, domain 2"/>
    <property type="match status" value="1"/>
</dbReference>
<dbReference type="Pfam" id="PF01266">
    <property type="entry name" value="DAO"/>
    <property type="match status" value="1"/>
</dbReference>
<dbReference type="GO" id="GO:0047545">
    <property type="term" value="F:(S)-2-hydroxyglutarate dehydrogenase activity"/>
    <property type="evidence" value="ECO:0007669"/>
    <property type="project" value="TreeGrafter"/>
</dbReference>
<dbReference type="SUPFAM" id="SSF51905">
    <property type="entry name" value="FAD/NAD(P)-binding domain"/>
    <property type="match status" value="1"/>
</dbReference>
<evidence type="ECO:0000256" key="5">
    <source>
        <dbReference type="ARBA" id="ARBA00037941"/>
    </source>
</evidence>
<name>K9ZBC3_ANACC</name>
<dbReference type="EMBL" id="CP003659">
    <property type="protein sequence ID" value="AFZ55897.1"/>
    <property type="molecule type" value="Genomic_DNA"/>
</dbReference>
<protein>
    <submittedName>
        <fullName evidence="7">FAD dependent oxidoreductase</fullName>
    </submittedName>
</protein>
<keyword evidence="8" id="KW-1185">Reference proteome</keyword>
<sequence length="406" mass="44904">MNPVYDFAIIGGGIVGLSTAMALGNRYPDARILVVEKESQWAFHQTGNNSGVIHSGIYYKPGSFKAQFCRDGSRSMVEFCQKYDIEHDICGKVIVATEEQELPRLETLYKRGLENGIAVQKITAEEVKEIEPHVSCVGGIRVFSTGIVNYKQVCLKYAELIQKRGGDLRLNTKVLQISPSGKNQVIETNKGNFETRFIINCAGLHSDRIAKLGKANPQAKIVPFRGEYYELTPEKRYLVKTLIYPVPNPDFPFLGVHFTRMIDNSVHAGPNAVLSLKREGYKKTDFDLRDFAEVITYPGFWKLAAKHADEGIQEIIRSFSKAAFVRSLQKLIPEVQAADLVPTHAGVRAQALMSNGSLVDDFLIVQGNNSIHVCNAPSPAATSSLEIGKAIVNQIPQQSHLQSLVA</sequence>
<dbReference type="PANTHER" id="PTHR43104:SF2">
    <property type="entry name" value="L-2-HYDROXYGLUTARATE DEHYDROGENASE, MITOCHONDRIAL"/>
    <property type="match status" value="1"/>
</dbReference>
<evidence type="ECO:0000313" key="7">
    <source>
        <dbReference type="EMBL" id="AFZ55897.1"/>
    </source>
</evidence>
<dbReference type="Proteomes" id="UP000010474">
    <property type="component" value="Chromosome"/>
</dbReference>
<keyword evidence="2" id="KW-0285">Flavoprotein</keyword>
<proteinExistence type="inferred from homology"/>
<dbReference type="InterPro" id="IPR036188">
    <property type="entry name" value="FAD/NAD-bd_sf"/>
</dbReference>
<evidence type="ECO:0000259" key="6">
    <source>
        <dbReference type="Pfam" id="PF01266"/>
    </source>
</evidence>
<dbReference type="STRING" id="272123.Anacy_0295"/>
<evidence type="ECO:0000256" key="3">
    <source>
        <dbReference type="ARBA" id="ARBA00022827"/>
    </source>
</evidence>
<dbReference type="KEGG" id="acy:Anacy_0295"/>
<gene>
    <name evidence="7" type="ordered locus">Anacy_0295</name>
</gene>
<feature type="domain" description="FAD dependent oxidoreductase" evidence="6">
    <location>
        <begin position="6"/>
        <end position="392"/>
    </location>
</feature>
<evidence type="ECO:0000256" key="2">
    <source>
        <dbReference type="ARBA" id="ARBA00022630"/>
    </source>
</evidence>
<dbReference type="PANTHER" id="PTHR43104">
    <property type="entry name" value="L-2-HYDROXYGLUTARATE DEHYDROGENASE, MITOCHONDRIAL"/>
    <property type="match status" value="1"/>
</dbReference>
<comment type="cofactor">
    <cofactor evidence="1">
        <name>FAD</name>
        <dbReference type="ChEBI" id="CHEBI:57692"/>
    </cofactor>
</comment>
<dbReference type="GO" id="GO:0005737">
    <property type="term" value="C:cytoplasm"/>
    <property type="evidence" value="ECO:0007669"/>
    <property type="project" value="TreeGrafter"/>
</dbReference>
<dbReference type="AlphaFoldDB" id="K9ZBC3"/>
<dbReference type="eggNOG" id="COG0579">
    <property type="taxonomic scope" value="Bacteria"/>
</dbReference>
<dbReference type="HOGENOM" id="CLU_024775_0_1_3"/>